<dbReference type="Pfam" id="PF03478">
    <property type="entry name" value="Beta-prop_KIB1-4"/>
    <property type="match status" value="1"/>
</dbReference>
<accession>A0A7J7HX64</accession>
<dbReference type="Pfam" id="PF00646">
    <property type="entry name" value="F-box"/>
    <property type="match status" value="1"/>
</dbReference>
<dbReference type="PANTHER" id="PTHR35546:SF130">
    <property type="entry name" value="EXPRESSED PROTEIN"/>
    <property type="match status" value="1"/>
</dbReference>
<evidence type="ECO:0000313" key="3">
    <source>
        <dbReference type="EMBL" id="KAF5956706.1"/>
    </source>
</evidence>
<organism evidence="3 4">
    <name type="scientific">Camellia sinensis</name>
    <name type="common">Tea plant</name>
    <name type="synonym">Thea sinensis</name>
    <dbReference type="NCBI Taxonomy" id="4442"/>
    <lineage>
        <taxon>Eukaryota</taxon>
        <taxon>Viridiplantae</taxon>
        <taxon>Streptophyta</taxon>
        <taxon>Embryophyta</taxon>
        <taxon>Tracheophyta</taxon>
        <taxon>Spermatophyta</taxon>
        <taxon>Magnoliopsida</taxon>
        <taxon>eudicotyledons</taxon>
        <taxon>Gunneridae</taxon>
        <taxon>Pentapetalae</taxon>
        <taxon>asterids</taxon>
        <taxon>Ericales</taxon>
        <taxon>Theaceae</taxon>
        <taxon>Camellia</taxon>
    </lineage>
</organism>
<name>A0A7J7HX64_CAMSI</name>
<feature type="domain" description="F-box" evidence="1">
    <location>
        <begin position="33"/>
        <end position="66"/>
    </location>
</feature>
<evidence type="ECO:0000313" key="4">
    <source>
        <dbReference type="Proteomes" id="UP000593564"/>
    </source>
</evidence>
<dbReference type="EMBL" id="JACBKZ010000002">
    <property type="protein sequence ID" value="KAF5956706.1"/>
    <property type="molecule type" value="Genomic_DNA"/>
</dbReference>
<evidence type="ECO:0008006" key="5">
    <source>
        <dbReference type="Google" id="ProtNLM"/>
    </source>
</evidence>
<evidence type="ECO:0000259" key="2">
    <source>
        <dbReference type="Pfam" id="PF03478"/>
    </source>
</evidence>
<dbReference type="InterPro" id="IPR005174">
    <property type="entry name" value="KIB1-4_b-propeller"/>
</dbReference>
<proteinExistence type="predicted"/>
<dbReference type="InterPro" id="IPR017451">
    <property type="entry name" value="F-box-assoc_interact_dom"/>
</dbReference>
<dbReference type="InterPro" id="IPR055290">
    <property type="entry name" value="At3g26010-like"/>
</dbReference>
<dbReference type="NCBIfam" id="TIGR01640">
    <property type="entry name" value="F_box_assoc_1"/>
    <property type="match status" value="1"/>
</dbReference>
<evidence type="ECO:0000259" key="1">
    <source>
        <dbReference type="Pfam" id="PF00646"/>
    </source>
</evidence>
<dbReference type="InterPro" id="IPR001810">
    <property type="entry name" value="F-box_dom"/>
</dbReference>
<dbReference type="PANTHER" id="PTHR35546">
    <property type="entry name" value="F-BOX PROTEIN INTERACTION DOMAIN PROTEIN-RELATED"/>
    <property type="match status" value="1"/>
</dbReference>
<sequence length="431" mass="48618">MTMRVHSRRRKLIIGSTSSEHSFAAEVIASNADLLTEILTRMPAKSLIRFKCVSKDWLFLISDSQFSCNHSRQNPIPLFSGLYISTSSSNDEQVKSVSLDNHHPSLPTLSFLAGIGDGSATTRIKHSCNGLLLCLNGLTQFIVCNPTTQKFTVLPYPGGPSTSSGPFRDKFGVYFTSSRSLRHVFGAYLAFTPSKSPHCKVILISYSSNFDEGFYLIDLYSLERASWEHISATAPPGYSFRKRVFWNGAIHWMSYKNFHIQFDVDAPKLIATPMPPNPKILSEDDIRYFGECGGHLLLIQTPEHSAVRFRILEMDKDYSLWIVKYWVDLRPIISVFPEIVHRSTFDATKICKFSVLCVVKGANEKDFTLVLAILGKIVLHNWKCKTLKVLCDLPLQRDYEDRESTCVRNIEYCSVSNGSMANVNQSAWSIV</sequence>
<gene>
    <name evidence="3" type="ORF">HYC85_003931</name>
</gene>
<dbReference type="InterPro" id="IPR036047">
    <property type="entry name" value="F-box-like_dom_sf"/>
</dbReference>
<dbReference type="Proteomes" id="UP000593564">
    <property type="component" value="Unassembled WGS sequence"/>
</dbReference>
<protein>
    <recommendedName>
        <fullName evidence="5">F-box domain-containing protein</fullName>
    </recommendedName>
</protein>
<dbReference type="SUPFAM" id="SSF81383">
    <property type="entry name" value="F-box domain"/>
    <property type="match status" value="1"/>
</dbReference>
<keyword evidence="4" id="KW-1185">Reference proteome</keyword>
<reference evidence="4" key="1">
    <citation type="journal article" date="2020" name="Nat. Commun.">
        <title>Genome assembly of wild tea tree DASZ reveals pedigree and selection history of tea varieties.</title>
        <authorList>
            <person name="Zhang W."/>
            <person name="Zhang Y."/>
            <person name="Qiu H."/>
            <person name="Guo Y."/>
            <person name="Wan H."/>
            <person name="Zhang X."/>
            <person name="Scossa F."/>
            <person name="Alseekh S."/>
            <person name="Zhang Q."/>
            <person name="Wang P."/>
            <person name="Xu L."/>
            <person name="Schmidt M.H."/>
            <person name="Jia X."/>
            <person name="Li D."/>
            <person name="Zhu A."/>
            <person name="Guo F."/>
            <person name="Chen W."/>
            <person name="Ni D."/>
            <person name="Usadel B."/>
            <person name="Fernie A.R."/>
            <person name="Wen W."/>
        </authorList>
    </citation>
    <scope>NUCLEOTIDE SEQUENCE [LARGE SCALE GENOMIC DNA]</scope>
    <source>
        <strain evidence="4">cv. G240</strain>
    </source>
</reference>
<feature type="domain" description="KIB1-4 beta-propeller" evidence="2">
    <location>
        <begin position="121"/>
        <end position="326"/>
    </location>
</feature>
<reference evidence="3 4" key="2">
    <citation type="submission" date="2020-07" db="EMBL/GenBank/DDBJ databases">
        <title>Genome assembly of wild tea tree DASZ reveals pedigree and selection history of tea varieties.</title>
        <authorList>
            <person name="Zhang W."/>
        </authorList>
    </citation>
    <scope>NUCLEOTIDE SEQUENCE [LARGE SCALE GENOMIC DNA]</scope>
    <source>
        <strain evidence="4">cv. G240</strain>
        <tissue evidence="3">Leaf</tissue>
    </source>
</reference>
<comment type="caution">
    <text evidence="3">The sequence shown here is derived from an EMBL/GenBank/DDBJ whole genome shotgun (WGS) entry which is preliminary data.</text>
</comment>
<dbReference type="AlphaFoldDB" id="A0A7J7HX64"/>